<reference evidence="1 2" key="1">
    <citation type="submission" date="2015-06" db="EMBL/GenBank/DDBJ databases">
        <title>Survival trade-offs in plant roots during colonization by closely related pathogenic and mutualistic fungi.</title>
        <authorList>
            <person name="Hacquard S."/>
            <person name="Kracher B."/>
            <person name="Hiruma K."/>
            <person name="Weinman A."/>
            <person name="Muench P."/>
            <person name="Garrido Oter R."/>
            <person name="Ver Loren van Themaat E."/>
            <person name="Dallerey J.-F."/>
            <person name="Damm U."/>
            <person name="Henrissat B."/>
            <person name="Lespinet O."/>
            <person name="Thon M."/>
            <person name="Kemen E."/>
            <person name="McHardy A.C."/>
            <person name="Schulze-Lefert P."/>
            <person name="O'Connell R.J."/>
        </authorList>
    </citation>
    <scope>NUCLEOTIDE SEQUENCE [LARGE SCALE GENOMIC DNA]</scope>
    <source>
        <strain evidence="1 2">MAFF 238704</strain>
    </source>
</reference>
<evidence type="ECO:0000313" key="2">
    <source>
        <dbReference type="Proteomes" id="UP000076584"/>
    </source>
</evidence>
<accession>A0A166M4C7</accession>
<comment type="caution">
    <text evidence="1">The sequence shown here is derived from an EMBL/GenBank/DDBJ whole genome shotgun (WGS) entry which is preliminary data.</text>
</comment>
<evidence type="ECO:0000313" key="1">
    <source>
        <dbReference type="EMBL" id="KZL64269.1"/>
    </source>
</evidence>
<protein>
    <submittedName>
        <fullName evidence="1">Uncharacterized protein</fullName>
    </submittedName>
</protein>
<dbReference type="STRING" id="1573173.A0A166M4C7"/>
<keyword evidence="2" id="KW-1185">Reference proteome</keyword>
<dbReference type="InterPro" id="IPR046366">
    <property type="entry name" value="MPAB"/>
</dbReference>
<dbReference type="EMBL" id="LFIW01002706">
    <property type="protein sequence ID" value="KZL64269.1"/>
    <property type="molecule type" value="Genomic_DNA"/>
</dbReference>
<dbReference type="PANTHER" id="PTHR36124:SF4">
    <property type="entry name" value="ER-BOUND OXYGENASE MPAB_MPAB'_RUBBER OXYGENASE CATALYTIC DOMAIN-CONTAINING PROTEIN"/>
    <property type="match status" value="1"/>
</dbReference>
<name>A0A166M4C7_COLIC</name>
<organism evidence="1 2">
    <name type="scientific">Colletotrichum incanum</name>
    <name type="common">Soybean anthracnose fungus</name>
    <dbReference type="NCBI Taxonomy" id="1573173"/>
    <lineage>
        <taxon>Eukaryota</taxon>
        <taxon>Fungi</taxon>
        <taxon>Dikarya</taxon>
        <taxon>Ascomycota</taxon>
        <taxon>Pezizomycotina</taxon>
        <taxon>Sordariomycetes</taxon>
        <taxon>Hypocreomycetidae</taxon>
        <taxon>Glomerellales</taxon>
        <taxon>Glomerellaceae</taxon>
        <taxon>Colletotrichum</taxon>
        <taxon>Colletotrichum spaethianum species complex</taxon>
    </lineage>
</organism>
<dbReference type="OrthoDB" id="545169at2759"/>
<dbReference type="PANTHER" id="PTHR36124">
    <property type="match status" value="1"/>
</dbReference>
<dbReference type="AlphaFoldDB" id="A0A166M4C7"/>
<gene>
    <name evidence="1" type="ORF">CI238_00510</name>
</gene>
<dbReference type="Proteomes" id="UP000076584">
    <property type="component" value="Unassembled WGS sequence"/>
</dbReference>
<sequence length="430" mass="48052">MFFSTVGGLGSQLPHWVATPILIVAIASYMITVRQLRYRRKARIEAPFTTGRRSLSSMTVKEAHDIVNQLQELEFPYALSKARKLALLKAGGIPTMSKLFAVTGQNNRRNAGKRAVDTEILLREVQSKSRDSDRYATAVARMNYLHARYRRANKITDPDLLHTLGDGLAEILSVVDRDEWRKLTDVEKCAAGVFHKQLGEDMDIPFDPLPSSSEGWTDGLHFATELTNWTVQYEREVAKPTATNDQYVRVYVDSAVSSMPNFVRVALRKSLGADLDDVMRSSLCLEAPGPLLSAFLTLARNLRKLYLRHFALPRSPSSAVKLVDDVPNSDTNLYNFGRKGLQPWYMKETFWSKWGPGAWLVWAFGGRIPGSRGDRYFPQGYDLMTIGPETQRGKGKNDMISDIEAIKAKGVATCPFSHAKAESVVSCSSP</sequence>
<proteinExistence type="predicted"/>
<dbReference type="GO" id="GO:0016491">
    <property type="term" value="F:oxidoreductase activity"/>
    <property type="evidence" value="ECO:0007669"/>
    <property type="project" value="InterPro"/>
</dbReference>